<dbReference type="Proteomes" id="UP000481153">
    <property type="component" value="Unassembled WGS sequence"/>
</dbReference>
<organism evidence="2 3">
    <name type="scientific">Aphanomyces euteiches</name>
    <dbReference type="NCBI Taxonomy" id="100861"/>
    <lineage>
        <taxon>Eukaryota</taxon>
        <taxon>Sar</taxon>
        <taxon>Stramenopiles</taxon>
        <taxon>Oomycota</taxon>
        <taxon>Saprolegniomycetes</taxon>
        <taxon>Saprolegniales</taxon>
        <taxon>Verrucalvaceae</taxon>
        <taxon>Aphanomyces</taxon>
    </lineage>
</organism>
<evidence type="ECO:0000313" key="3">
    <source>
        <dbReference type="Proteomes" id="UP000481153"/>
    </source>
</evidence>
<feature type="region of interest" description="Disordered" evidence="1">
    <location>
        <begin position="41"/>
        <end position="69"/>
    </location>
</feature>
<dbReference type="AlphaFoldDB" id="A0A6G0XT87"/>
<sequence length="120" mass="13719">MLQQRKSSFEVRLPKIETHHGRWNTGRLDTLKAMEGLFSRQRRSPMSTLSRSIAASDRREGIPAGRPSFGQDVKDALNEHVDLASAVNGDSTELTWNALQTARKNYMHEEERAEESIRRL</sequence>
<keyword evidence="3" id="KW-1185">Reference proteome</keyword>
<dbReference type="EMBL" id="VJMJ01000012">
    <property type="protein sequence ID" value="KAF0743758.1"/>
    <property type="molecule type" value="Genomic_DNA"/>
</dbReference>
<proteinExistence type="predicted"/>
<reference evidence="2 3" key="1">
    <citation type="submission" date="2019-07" db="EMBL/GenBank/DDBJ databases">
        <title>Genomics analysis of Aphanomyces spp. identifies a new class of oomycete effector associated with host adaptation.</title>
        <authorList>
            <person name="Gaulin E."/>
        </authorList>
    </citation>
    <scope>NUCLEOTIDE SEQUENCE [LARGE SCALE GENOMIC DNA]</scope>
    <source>
        <strain evidence="2 3">ATCC 201684</strain>
    </source>
</reference>
<name>A0A6G0XT87_9STRA</name>
<feature type="compositionally biased region" description="Polar residues" evidence="1">
    <location>
        <begin position="44"/>
        <end position="53"/>
    </location>
</feature>
<accession>A0A6G0XT87</accession>
<evidence type="ECO:0000313" key="2">
    <source>
        <dbReference type="EMBL" id="KAF0743758.1"/>
    </source>
</evidence>
<evidence type="ECO:0000256" key="1">
    <source>
        <dbReference type="SAM" id="MobiDB-lite"/>
    </source>
</evidence>
<comment type="caution">
    <text evidence="2">The sequence shown here is derived from an EMBL/GenBank/DDBJ whole genome shotgun (WGS) entry which is preliminary data.</text>
</comment>
<protein>
    <submittedName>
        <fullName evidence="2">Uncharacterized protein</fullName>
    </submittedName>
</protein>
<gene>
    <name evidence="2" type="ORF">Ae201684_001412</name>
</gene>